<sequence>MKWNLRLVAAKRGIWKAGELRELLAAEGMEISAGKMSKLWSGDPASVKLAELDVLCRVLDCAVGELLVPAVPRHSEFTKNEIRSRKM</sequence>
<dbReference type="Proteomes" id="UP000267081">
    <property type="component" value="Unassembled WGS sequence"/>
</dbReference>
<dbReference type="AlphaFoldDB" id="A0A427TGD6"/>
<gene>
    <name evidence="2" type="ORF">EIY87_10210</name>
</gene>
<dbReference type="EMBL" id="RSEC01000032">
    <property type="protein sequence ID" value="RSD22165.1"/>
    <property type="molecule type" value="Genomic_DNA"/>
</dbReference>
<dbReference type="InterPro" id="IPR001387">
    <property type="entry name" value="Cro/C1-type_HTH"/>
</dbReference>
<evidence type="ECO:0000313" key="3">
    <source>
        <dbReference type="Proteomes" id="UP000267081"/>
    </source>
</evidence>
<dbReference type="Pfam" id="PF13443">
    <property type="entry name" value="HTH_26"/>
    <property type="match status" value="1"/>
</dbReference>
<protein>
    <submittedName>
        <fullName evidence="2">XRE family transcriptional regulator</fullName>
    </submittedName>
</protein>
<evidence type="ECO:0000313" key="2">
    <source>
        <dbReference type="EMBL" id="RSD22165.1"/>
    </source>
</evidence>
<organism evidence="2 3">
    <name type="scientific">Amycolatopsis eburnea</name>
    <dbReference type="NCBI Taxonomy" id="2267691"/>
    <lineage>
        <taxon>Bacteria</taxon>
        <taxon>Bacillati</taxon>
        <taxon>Actinomycetota</taxon>
        <taxon>Actinomycetes</taxon>
        <taxon>Pseudonocardiales</taxon>
        <taxon>Pseudonocardiaceae</taxon>
        <taxon>Amycolatopsis</taxon>
    </lineage>
</organism>
<comment type="caution">
    <text evidence="2">The sequence shown here is derived from an EMBL/GenBank/DDBJ whole genome shotgun (WGS) entry which is preliminary data.</text>
</comment>
<name>A0A427TGD6_9PSEU</name>
<reference evidence="2 3" key="1">
    <citation type="submission" date="2018-12" db="EMBL/GenBank/DDBJ databases">
        <title>Amycolatopsis eburnea sp. nov. actinomycete associate with arbuscular mycorrhiza fungal spore.</title>
        <authorList>
            <person name="Lumyong S."/>
            <person name="Chaiya L."/>
        </authorList>
    </citation>
    <scope>NUCLEOTIDE SEQUENCE [LARGE SCALE GENOMIC DNA]</scope>
    <source>
        <strain evidence="2 3">GLM-1</strain>
    </source>
</reference>
<evidence type="ECO:0000259" key="1">
    <source>
        <dbReference type="Pfam" id="PF13443"/>
    </source>
</evidence>
<keyword evidence="3" id="KW-1185">Reference proteome</keyword>
<dbReference type="OrthoDB" id="3626437at2"/>
<accession>A0A427TGD6</accession>
<feature type="domain" description="HTH cro/C1-type" evidence="1">
    <location>
        <begin position="4"/>
        <end position="68"/>
    </location>
</feature>
<proteinExistence type="predicted"/>
<dbReference type="RefSeq" id="WP_125307412.1">
    <property type="nucleotide sequence ID" value="NZ_RSEC01000032.1"/>
</dbReference>